<gene>
    <name evidence="9" type="ORF">CLV30_10390</name>
</gene>
<evidence type="ECO:0000256" key="4">
    <source>
        <dbReference type="ARBA" id="ARBA00022692"/>
    </source>
</evidence>
<dbReference type="InterPro" id="IPR000515">
    <property type="entry name" value="MetI-like"/>
</dbReference>
<proteinExistence type="inferred from homology"/>
<protein>
    <submittedName>
        <fullName evidence="9">Carbohydrate ABC transporter membrane protein 1 (CUT1 family)</fullName>
    </submittedName>
</protein>
<dbReference type="Proteomes" id="UP000243528">
    <property type="component" value="Unassembled WGS sequence"/>
</dbReference>
<dbReference type="AlphaFoldDB" id="A0A2P8E921"/>
<evidence type="ECO:0000256" key="1">
    <source>
        <dbReference type="ARBA" id="ARBA00004651"/>
    </source>
</evidence>
<evidence type="ECO:0000313" key="9">
    <source>
        <dbReference type="EMBL" id="PSL05938.1"/>
    </source>
</evidence>
<name>A0A2P8E921_9ACTN</name>
<dbReference type="GO" id="GO:0055085">
    <property type="term" value="P:transmembrane transport"/>
    <property type="evidence" value="ECO:0007669"/>
    <property type="project" value="InterPro"/>
</dbReference>
<evidence type="ECO:0000256" key="7">
    <source>
        <dbReference type="RuleBase" id="RU363032"/>
    </source>
</evidence>
<keyword evidence="2 7" id="KW-0813">Transport</keyword>
<dbReference type="SUPFAM" id="SSF161098">
    <property type="entry name" value="MetI-like"/>
    <property type="match status" value="1"/>
</dbReference>
<feature type="transmembrane region" description="Helical" evidence="7">
    <location>
        <begin position="12"/>
        <end position="37"/>
    </location>
</feature>
<feature type="transmembrane region" description="Helical" evidence="7">
    <location>
        <begin position="154"/>
        <end position="178"/>
    </location>
</feature>
<dbReference type="PANTHER" id="PTHR30193">
    <property type="entry name" value="ABC TRANSPORTER PERMEASE PROTEIN"/>
    <property type="match status" value="1"/>
</dbReference>
<feature type="transmembrane region" description="Helical" evidence="7">
    <location>
        <begin position="71"/>
        <end position="93"/>
    </location>
</feature>
<evidence type="ECO:0000256" key="2">
    <source>
        <dbReference type="ARBA" id="ARBA00022448"/>
    </source>
</evidence>
<dbReference type="RefSeq" id="WP_106536173.1">
    <property type="nucleotide sequence ID" value="NZ_ML142901.1"/>
</dbReference>
<comment type="caution">
    <text evidence="9">The sequence shown here is derived from an EMBL/GenBank/DDBJ whole genome shotgun (WGS) entry which is preliminary data.</text>
</comment>
<dbReference type="Gene3D" id="1.10.3720.10">
    <property type="entry name" value="MetI-like"/>
    <property type="match status" value="1"/>
</dbReference>
<feature type="transmembrane region" description="Helical" evidence="7">
    <location>
        <begin position="105"/>
        <end position="125"/>
    </location>
</feature>
<dbReference type="OrthoDB" id="9805974at2"/>
<accession>A0A2P8E921</accession>
<dbReference type="GO" id="GO:0005886">
    <property type="term" value="C:plasma membrane"/>
    <property type="evidence" value="ECO:0007669"/>
    <property type="project" value="UniProtKB-SubCell"/>
</dbReference>
<feature type="domain" description="ABC transmembrane type-1" evidence="8">
    <location>
        <begin position="67"/>
        <end position="281"/>
    </location>
</feature>
<keyword evidence="10" id="KW-1185">Reference proteome</keyword>
<organism evidence="9 10">
    <name type="scientific">Haloactinopolyspora alba</name>
    <dbReference type="NCBI Taxonomy" id="648780"/>
    <lineage>
        <taxon>Bacteria</taxon>
        <taxon>Bacillati</taxon>
        <taxon>Actinomycetota</taxon>
        <taxon>Actinomycetes</taxon>
        <taxon>Jiangellales</taxon>
        <taxon>Jiangellaceae</taxon>
        <taxon>Haloactinopolyspora</taxon>
    </lineage>
</organism>
<dbReference type="PROSITE" id="PS50928">
    <property type="entry name" value="ABC_TM1"/>
    <property type="match status" value="1"/>
</dbReference>
<reference evidence="9 10" key="1">
    <citation type="submission" date="2018-03" db="EMBL/GenBank/DDBJ databases">
        <title>Genomic Encyclopedia of Archaeal and Bacterial Type Strains, Phase II (KMG-II): from individual species to whole genera.</title>
        <authorList>
            <person name="Goeker M."/>
        </authorList>
    </citation>
    <scope>NUCLEOTIDE SEQUENCE [LARGE SCALE GENOMIC DNA]</scope>
    <source>
        <strain evidence="9 10">DSM 45211</strain>
    </source>
</reference>
<evidence type="ECO:0000256" key="6">
    <source>
        <dbReference type="ARBA" id="ARBA00023136"/>
    </source>
</evidence>
<keyword evidence="3" id="KW-1003">Cell membrane</keyword>
<evidence type="ECO:0000256" key="5">
    <source>
        <dbReference type="ARBA" id="ARBA00022989"/>
    </source>
</evidence>
<feature type="transmembrane region" description="Helical" evidence="7">
    <location>
        <begin position="199"/>
        <end position="223"/>
    </location>
</feature>
<keyword evidence="6 7" id="KW-0472">Membrane</keyword>
<dbReference type="InterPro" id="IPR035906">
    <property type="entry name" value="MetI-like_sf"/>
</dbReference>
<dbReference type="CDD" id="cd06261">
    <property type="entry name" value="TM_PBP2"/>
    <property type="match status" value="1"/>
</dbReference>
<evidence type="ECO:0000313" key="10">
    <source>
        <dbReference type="Proteomes" id="UP000243528"/>
    </source>
</evidence>
<comment type="subcellular location">
    <subcellularLocation>
        <location evidence="1 7">Cell membrane</location>
        <topology evidence="1 7">Multi-pass membrane protein</topology>
    </subcellularLocation>
</comment>
<keyword evidence="4 7" id="KW-0812">Transmembrane</keyword>
<feature type="transmembrane region" description="Helical" evidence="7">
    <location>
        <begin position="254"/>
        <end position="280"/>
    </location>
</feature>
<dbReference type="Pfam" id="PF00528">
    <property type="entry name" value="BPD_transp_1"/>
    <property type="match status" value="1"/>
</dbReference>
<sequence>MTALTRARPVAYLVPALLAVGLTVYGPLLAVAVLSLFDFNLTTRPPEWTGLGNYREIFATPGAGQAFWNTVGYMVAITPLSVLAPLTAAVVVWRLGGRLVAFYRTVFFLPVLVPPAVGAVMWEWILNPVLGITDEPLGLLGIGPVDWLTDRVPAFAAVTVVSGWKVFGLSFILFTAGLTTIDADVMDAARLDRAGEWRLLRHIVLPLLRPMTTVVVFATVVFAGPWTFGVIDVLTQGGPAGGTSNVYYLLYQQAFSFFSGGPAAALSVLITVGFGAVVALQLRATR</sequence>
<keyword evidence="5 7" id="KW-1133">Transmembrane helix</keyword>
<dbReference type="PANTHER" id="PTHR30193:SF37">
    <property type="entry name" value="INNER MEMBRANE ABC TRANSPORTER PERMEASE PROTEIN YCJO"/>
    <property type="match status" value="1"/>
</dbReference>
<dbReference type="EMBL" id="PYGE01000003">
    <property type="protein sequence ID" value="PSL05938.1"/>
    <property type="molecule type" value="Genomic_DNA"/>
</dbReference>
<dbReference type="InterPro" id="IPR051393">
    <property type="entry name" value="ABC_transporter_permease"/>
</dbReference>
<comment type="similarity">
    <text evidence="7">Belongs to the binding-protein-dependent transport system permease family.</text>
</comment>
<evidence type="ECO:0000256" key="3">
    <source>
        <dbReference type="ARBA" id="ARBA00022475"/>
    </source>
</evidence>
<evidence type="ECO:0000259" key="8">
    <source>
        <dbReference type="PROSITE" id="PS50928"/>
    </source>
</evidence>